<accession>A0AA39R394</accession>
<keyword evidence="2 5" id="KW-0853">WD repeat</keyword>
<feature type="region of interest" description="Disordered" evidence="6">
    <location>
        <begin position="90"/>
        <end position="208"/>
    </location>
</feature>
<dbReference type="InterPro" id="IPR045183">
    <property type="entry name" value="Ebi-like"/>
</dbReference>
<dbReference type="EMBL" id="JAFEKC020000006">
    <property type="protein sequence ID" value="KAK0514030.1"/>
    <property type="molecule type" value="Genomic_DNA"/>
</dbReference>
<dbReference type="InterPro" id="IPR001680">
    <property type="entry name" value="WD40_rpt"/>
</dbReference>
<dbReference type="GO" id="GO:0034967">
    <property type="term" value="C:Set3 complex"/>
    <property type="evidence" value="ECO:0007669"/>
    <property type="project" value="TreeGrafter"/>
</dbReference>
<evidence type="ECO:0000256" key="4">
    <source>
        <dbReference type="ARBA" id="ARBA00023242"/>
    </source>
</evidence>
<dbReference type="PANTHER" id="PTHR22846">
    <property type="entry name" value="WD40 REPEAT PROTEIN"/>
    <property type="match status" value="1"/>
</dbReference>
<reference evidence="7" key="1">
    <citation type="submission" date="2023-03" db="EMBL/GenBank/DDBJ databases">
        <title>Complete genome of Cladonia borealis.</title>
        <authorList>
            <person name="Park H."/>
        </authorList>
    </citation>
    <scope>NUCLEOTIDE SEQUENCE</scope>
    <source>
        <strain evidence="7">ANT050790</strain>
    </source>
</reference>
<dbReference type="InterPro" id="IPR036322">
    <property type="entry name" value="WD40_repeat_dom_sf"/>
</dbReference>
<feature type="compositionally biased region" description="Polar residues" evidence="6">
    <location>
        <begin position="142"/>
        <end position="156"/>
    </location>
</feature>
<feature type="compositionally biased region" description="Polar residues" evidence="6">
    <location>
        <begin position="92"/>
        <end position="110"/>
    </location>
</feature>
<evidence type="ECO:0000256" key="1">
    <source>
        <dbReference type="ARBA" id="ARBA00004123"/>
    </source>
</evidence>
<evidence type="ECO:0000313" key="7">
    <source>
        <dbReference type="EMBL" id="KAK0514030.1"/>
    </source>
</evidence>
<comment type="caution">
    <text evidence="7">The sequence shown here is derived from an EMBL/GenBank/DDBJ whole genome shotgun (WGS) entry which is preliminary data.</text>
</comment>
<protein>
    <submittedName>
        <fullName evidence="7">Uncharacterized protein</fullName>
    </submittedName>
</protein>
<dbReference type="SMART" id="SM00320">
    <property type="entry name" value="WD40"/>
    <property type="match status" value="5"/>
</dbReference>
<dbReference type="PANTHER" id="PTHR22846:SF2">
    <property type="entry name" value="F-BOX-LIKE_WD REPEAT-CONTAINING PROTEIN EBI"/>
    <property type="match status" value="1"/>
</dbReference>
<dbReference type="AlphaFoldDB" id="A0AA39R394"/>
<name>A0AA39R394_9LECA</name>
<dbReference type="Gene3D" id="2.130.10.10">
    <property type="entry name" value="YVTN repeat-like/Quinoprotein amine dehydrogenase"/>
    <property type="match status" value="1"/>
</dbReference>
<evidence type="ECO:0000256" key="5">
    <source>
        <dbReference type="PROSITE-ProRule" id="PRU00221"/>
    </source>
</evidence>
<keyword evidence="4" id="KW-0539">Nucleus</keyword>
<comment type="subcellular location">
    <subcellularLocation>
        <location evidence="1">Nucleus</location>
    </subcellularLocation>
</comment>
<dbReference type="SUPFAM" id="SSF50978">
    <property type="entry name" value="WD40 repeat-like"/>
    <property type="match status" value="1"/>
</dbReference>
<sequence>MAAGSLTSDHVNYLIWRYLQESGHPEAAVKLQRNWLQDPQTLPFANRIKTHALVALVQKGLQYYQVEQSLDQPESRNYSSATTLFFGAESGRASSSTNQDQFDDAAQTSGGPRKHVLDSTANGLGLDFAAPTPAPKRRRNNGTEGSINGNRQTGDSIQIDKNGYHFQQEPPEPISPANYSPTEDGANGMDLDEDADAAGSPTPEDPIIQTLTNGQSRAVQSDKIAELGPQTSMLTVPENTYVMHTAWNPKDPTILAVAGEALCRLWSITRTASFADNPSHKPYVDVLDPAYPSLVTAMAWNPAGDVLAVATRGDTSDWVGAVSLWSKTGKNIDELPAAQDTVLTLRWSPSGNQLLGITASGTGSSALILWDISSSQAMPPYPLANTVRDATWISNNQLIICGHEIIASSLLEAGRILTLNTRSEPLGQQNWSHICYDSRTHTTALAAEDTAVLGLIDSSDVLRTTTAHDMDITALAYQPITNSSAYPADAPRLLTTSSLDGTIRIWDAKRPFTLVHNLPLGCAVPAMAMSFTPDGYLVAGANCNRALIWNAEAGGLPKMSWKGVVGKIPNGAHTNGDAMDTNMQDDDMEGERNCCLSWDSEGGKLALGVGNQASFPVLSINEVNLANNDL</sequence>
<keyword evidence="8" id="KW-1185">Reference proteome</keyword>
<dbReference type="Proteomes" id="UP001166286">
    <property type="component" value="Unassembled WGS sequence"/>
</dbReference>
<evidence type="ECO:0000256" key="2">
    <source>
        <dbReference type="ARBA" id="ARBA00022574"/>
    </source>
</evidence>
<dbReference type="PROSITE" id="PS50082">
    <property type="entry name" value="WD_REPEATS_2"/>
    <property type="match status" value="1"/>
</dbReference>
<dbReference type="GO" id="GO:0006357">
    <property type="term" value="P:regulation of transcription by RNA polymerase II"/>
    <property type="evidence" value="ECO:0007669"/>
    <property type="project" value="TreeGrafter"/>
</dbReference>
<keyword evidence="3" id="KW-0677">Repeat</keyword>
<dbReference type="Pfam" id="PF08513">
    <property type="entry name" value="LisH"/>
    <property type="match status" value="1"/>
</dbReference>
<dbReference type="Gene3D" id="1.20.960.30">
    <property type="match status" value="1"/>
</dbReference>
<dbReference type="GO" id="GO:0003714">
    <property type="term" value="F:transcription corepressor activity"/>
    <property type="evidence" value="ECO:0007669"/>
    <property type="project" value="InterPro"/>
</dbReference>
<evidence type="ECO:0000256" key="3">
    <source>
        <dbReference type="ARBA" id="ARBA00022737"/>
    </source>
</evidence>
<evidence type="ECO:0000256" key="6">
    <source>
        <dbReference type="SAM" id="MobiDB-lite"/>
    </source>
</evidence>
<dbReference type="Pfam" id="PF00400">
    <property type="entry name" value="WD40"/>
    <property type="match status" value="1"/>
</dbReference>
<gene>
    <name evidence="7" type="ORF">JMJ35_003752</name>
</gene>
<evidence type="ECO:0000313" key="8">
    <source>
        <dbReference type="Proteomes" id="UP001166286"/>
    </source>
</evidence>
<dbReference type="InterPro" id="IPR006594">
    <property type="entry name" value="LisH"/>
</dbReference>
<feature type="repeat" description="WD" evidence="5">
    <location>
        <begin position="492"/>
        <end position="507"/>
    </location>
</feature>
<dbReference type="InterPro" id="IPR015943">
    <property type="entry name" value="WD40/YVTN_repeat-like_dom_sf"/>
</dbReference>
<organism evidence="7 8">
    <name type="scientific">Cladonia borealis</name>
    <dbReference type="NCBI Taxonomy" id="184061"/>
    <lineage>
        <taxon>Eukaryota</taxon>
        <taxon>Fungi</taxon>
        <taxon>Dikarya</taxon>
        <taxon>Ascomycota</taxon>
        <taxon>Pezizomycotina</taxon>
        <taxon>Lecanoromycetes</taxon>
        <taxon>OSLEUM clade</taxon>
        <taxon>Lecanoromycetidae</taxon>
        <taxon>Lecanorales</taxon>
        <taxon>Lecanorineae</taxon>
        <taxon>Cladoniaceae</taxon>
        <taxon>Cladonia</taxon>
    </lineage>
</organism>
<proteinExistence type="predicted"/>